<gene>
    <name evidence="2" type="ORF">B7P43_G18138</name>
</gene>
<proteinExistence type="predicted"/>
<dbReference type="AlphaFoldDB" id="A0A2J7QZZ9"/>
<dbReference type="Proteomes" id="UP000235965">
    <property type="component" value="Unassembled WGS sequence"/>
</dbReference>
<comment type="caution">
    <text evidence="2">The sequence shown here is derived from an EMBL/GenBank/DDBJ whole genome shotgun (WGS) entry which is preliminary data.</text>
</comment>
<feature type="signal peptide" evidence="1">
    <location>
        <begin position="1"/>
        <end position="22"/>
    </location>
</feature>
<evidence type="ECO:0000313" key="3">
    <source>
        <dbReference type="Proteomes" id="UP000235965"/>
    </source>
</evidence>
<sequence>MCVVEVKVLLLKMLSGMSYVLGSDYVVVDVPVCAGIELLADGDGTDSRISELHSLISSARQGWKLW</sequence>
<name>A0A2J7QZZ9_9NEOP</name>
<reference evidence="2 3" key="1">
    <citation type="submission" date="2017-12" db="EMBL/GenBank/DDBJ databases">
        <title>Hemimetabolous genomes reveal molecular basis of termite eusociality.</title>
        <authorList>
            <person name="Harrison M.C."/>
            <person name="Jongepier E."/>
            <person name="Robertson H.M."/>
            <person name="Arning N."/>
            <person name="Bitard-Feildel T."/>
            <person name="Chao H."/>
            <person name="Childers C.P."/>
            <person name="Dinh H."/>
            <person name="Doddapaneni H."/>
            <person name="Dugan S."/>
            <person name="Gowin J."/>
            <person name="Greiner C."/>
            <person name="Han Y."/>
            <person name="Hu H."/>
            <person name="Hughes D.S.T."/>
            <person name="Huylmans A.-K."/>
            <person name="Kemena C."/>
            <person name="Kremer L.P.M."/>
            <person name="Lee S.L."/>
            <person name="Lopez-Ezquerra A."/>
            <person name="Mallet L."/>
            <person name="Monroy-Kuhn J.M."/>
            <person name="Moser A."/>
            <person name="Murali S.C."/>
            <person name="Muzny D.M."/>
            <person name="Otani S."/>
            <person name="Piulachs M.-D."/>
            <person name="Poelchau M."/>
            <person name="Qu J."/>
            <person name="Schaub F."/>
            <person name="Wada-Katsumata A."/>
            <person name="Worley K.C."/>
            <person name="Xie Q."/>
            <person name="Ylla G."/>
            <person name="Poulsen M."/>
            <person name="Gibbs R.A."/>
            <person name="Schal C."/>
            <person name="Richards S."/>
            <person name="Belles X."/>
            <person name="Korb J."/>
            <person name="Bornberg-Bauer E."/>
        </authorList>
    </citation>
    <scope>NUCLEOTIDE SEQUENCE [LARGE SCALE GENOMIC DNA]</scope>
    <source>
        <tissue evidence="2">Whole body</tissue>
    </source>
</reference>
<evidence type="ECO:0000313" key="2">
    <source>
        <dbReference type="EMBL" id="PNF34166.1"/>
    </source>
</evidence>
<evidence type="ECO:0000256" key="1">
    <source>
        <dbReference type="SAM" id="SignalP"/>
    </source>
</evidence>
<protein>
    <submittedName>
        <fullName evidence="2">Uncharacterized protein</fullName>
    </submittedName>
</protein>
<accession>A0A2J7QZZ9</accession>
<keyword evidence="3" id="KW-1185">Reference proteome</keyword>
<keyword evidence="1" id="KW-0732">Signal</keyword>
<feature type="chain" id="PRO_5014360041" evidence="1">
    <location>
        <begin position="23"/>
        <end position="66"/>
    </location>
</feature>
<dbReference type="InParanoid" id="A0A2J7QZZ9"/>
<dbReference type="EMBL" id="NEVH01008368">
    <property type="protein sequence ID" value="PNF34166.1"/>
    <property type="molecule type" value="Genomic_DNA"/>
</dbReference>
<organism evidence="2 3">
    <name type="scientific">Cryptotermes secundus</name>
    <dbReference type="NCBI Taxonomy" id="105785"/>
    <lineage>
        <taxon>Eukaryota</taxon>
        <taxon>Metazoa</taxon>
        <taxon>Ecdysozoa</taxon>
        <taxon>Arthropoda</taxon>
        <taxon>Hexapoda</taxon>
        <taxon>Insecta</taxon>
        <taxon>Pterygota</taxon>
        <taxon>Neoptera</taxon>
        <taxon>Polyneoptera</taxon>
        <taxon>Dictyoptera</taxon>
        <taxon>Blattodea</taxon>
        <taxon>Blattoidea</taxon>
        <taxon>Termitoidae</taxon>
        <taxon>Kalotermitidae</taxon>
        <taxon>Cryptotermitinae</taxon>
        <taxon>Cryptotermes</taxon>
    </lineage>
</organism>